<gene>
    <name evidence="2" type="ORF">LPB072_12105</name>
    <name evidence="3" type="ORF">LPB72_10730</name>
</gene>
<evidence type="ECO:0000313" key="5">
    <source>
        <dbReference type="Proteomes" id="UP000185680"/>
    </source>
</evidence>
<name>A0A167HV58_9BURK</name>
<keyword evidence="4" id="KW-1185">Reference proteome</keyword>
<proteinExistence type="predicted"/>
<keyword evidence="1" id="KW-0732">Signal</keyword>
<accession>A0A167HV58</accession>
<dbReference type="Proteomes" id="UP000185657">
    <property type="component" value="Unassembled WGS sequence"/>
</dbReference>
<evidence type="ECO:0000256" key="1">
    <source>
        <dbReference type="SAM" id="SignalP"/>
    </source>
</evidence>
<dbReference type="AlphaFoldDB" id="A0A167HV58"/>
<dbReference type="KEGG" id="hyl:LPB072_12105"/>
<evidence type="ECO:0000313" key="3">
    <source>
        <dbReference type="EMBL" id="OAD41780.1"/>
    </source>
</evidence>
<dbReference type="STRING" id="1763535.LPB072_12105"/>
<reference evidence="3 4" key="1">
    <citation type="submission" date="2016-02" db="EMBL/GenBank/DDBJ databases">
        <title>Draft genome sequence of Hydrogenophaga sp. LPB0072.</title>
        <authorList>
            <person name="Shin S.-K."/>
            <person name="Yi H."/>
        </authorList>
    </citation>
    <scope>NUCLEOTIDE SEQUENCE [LARGE SCALE GENOMIC DNA]</scope>
    <source>
        <strain evidence="3 4">LPB0072</strain>
    </source>
</reference>
<dbReference type="OrthoDB" id="556852at2"/>
<feature type="chain" id="PRO_5044549601" evidence="1">
    <location>
        <begin position="23"/>
        <end position="199"/>
    </location>
</feature>
<reference evidence="2 5" key="2">
    <citation type="submission" date="2016-10" db="EMBL/GenBank/DDBJ databases">
        <title>Hydorgenophaga sp. LPB0072 isolated from gastropod.</title>
        <authorList>
            <person name="Kim E."/>
            <person name="Yi H."/>
        </authorList>
    </citation>
    <scope>NUCLEOTIDE SEQUENCE [LARGE SCALE GENOMIC DNA]</scope>
    <source>
        <strain evidence="2 5">LPB0072</strain>
    </source>
</reference>
<sequence>MKAKKWLIHTLMAATYLSVSLASSVASDQSSQAESTASVLTFHGVDYEHRWSKDGQNEFTPKGQADLNAWVDMVTINVNDKVSTGDQLAALANGVLGTYSGNGKVLRTHSKPQEADSPAEHLVVAVLGASNVLEAAFARFVMVDGVGVIAVYSHRIYGANAGPEMTTWIRSNASQVDSALMAWAKLPKPGALKRLPQSD</sequence>
<evidence type="ECO:0000313" key="2">
    <source>
        <dbReference type="EMBL" id="AOW13489.1"/>
    </source>
</evidence>
<evidence type="ECO:0000313" key="4">
    <source>
        <dbReference type="Proteomes" id="UP000185657"/>
    </source>
</evidence>
<protein>
    <submittedName>
        <fullName evidence="2">Uncharacterized protein</fullName>
    </submittedName>
</protein>
<dbReference type="EMBL" id="LVWD01000013">
    <property type="protein sequence ID" value="OAD41780.1"/>
    <property type="molecule type" value="Genomic_DNA"/>
</dbReference>
<organism evidence="2 5">
    <name type="scientific">Hydrogenophaga crassostreae</name>
    <dbReference type="NCBI Taxonomy" id="1763535"/>
    <lineage>
        <taxon>Bacteria</taxon>
        <taxon>Pseudomonadati</taxon>
        <taxon>Pseudomonadota</taxon>
        <taxon>Betaproteobacteria</taxon>
        <taxon>Burkholderiales</taxon>
        <taxon>Comamonadaceae</taxon>
        <taxon>Hydrogenophaga</taxon>
    </lineage>
</organism>
<dbReference type="Proteomes" id="UP000185680">
    <property type="component" value="Chromosome"/>
</dbReference>
<dbReference type="RefSeq" id="WP_066090028.1">
    <property type="nucleotide sequence ID" value="NZ_CP017476.1"/>
</dbReference>
<feature type="signal peptide" evidence="1">
    <location>
        <begin position="1"/>
        <end position="22"/>
    </location>
</feature>
<dbReference type="EMBL" id="CP017476">
    <property type="protein sequence ID" value="AOW13489.1"/>
    <property type="molecule type" value="Genomic_DNA"/>
</dbReference>